<dbReference type="EMBL" id="ML978131">
    <property type="protein sequence ID" value="KAF2095606.1"/>
    <property type="molecule type" value="Genomic_DNA"/>
</dbReference>
<dbReference type="InterPro" id="IPR007219">
    <property type="entry name" value="XnlR_reg_dom"/>
</dbReference>
<dbReference type="InterPro" id="IPR051615">
    <property type="entry name" value="Transcr_Regulatory_Elem"/>
</dbReference>
<dbReference type="SMART" id="SM00906">
    <property type="entry name" value="Fungal_trans"/>
    <property type="match status" value="1"/>
</dbReference>
<protein>
    <recommendedName>
        <fullName evidence="7">Xylanolytic transcriptional activator regulatory domain-containing protein</fullName>
    </recommendedName>
</protein>
<feature type="domain" description="Xylanolytic transcriptional activator regulatory" evidence="7">
    <location>
        <begin position="176"/>
        <end position="255"/>
    </location>
</feature>
<organism evidence="8 9">
    <name type="scientific">Rhizodiscina lignyota</name>
    <dbReference type="NCBI Taxonomy" id="1504668"/>
    <lineage>
        <taxon>Eukaryota</taxon>
        <taxon>Fungi</taxon>
        <taxon>Dikarya</taxon>
        <taxon>Ascomycota</taxon>
        <taxon>Pezizomycotina</taxon>
        <taxon>Dothideomycetes</taxon>
        <taxon>Pleosporomycetidae</taxon>
        <taxon>Aulographales</taxon>
        <taxon>Rhizodiscinaceae</taxon>
        <taxon>Rhizodiscina</taxon>
    </lineage>
</organism>
<proteinExistence type="predicted"/>
<sequence length="496" mass="56272">TTYHGPTSAHFEGDEPPGIEVDGQMVAPPKATWRETLVASAAIERQRERLNHNSRNYEYDGWDPELVMHLLNIHWNRQHHNLLLIYRPLFMRDMARKGPYFSKLLLNAILFAASKFSPRTDIRKAPDKPSTAGWQFRQRIRDLLGEALEQSAIPTIQALITVASSLFAIGEAKSTAWLYSGVAFRMIVDLGLHVDREDLVKRGQISVEDLEVRRRVFWGAFIFDKVHSMYLGRPVTLQEAECQVPIELFDNLEELEQWTPVEQGNHIDSDYPMPKHPGATTYSVTSFSAHCGLNVILNRILNHIYANTTFGNANSVQLGTKDYSQILEDISGDLDAWVGVTETSIRYEPWRTPEPATLTRIPAPSVLSISCMFHLLLILLNRPFITRGHLLDYRVAAGCLRTCILAAIRLSCIIQHYCTAFTIRRAPYFISYCAYVACTILVRVVRHVPEEVPDGSALWDGLALLREFLRNSQRTNAGVTRANFVLEKLIQRCGID</sequence>
<feature type="non-terminal residue" evidence="8">
    <location>
        <position position="1"/>
    </location>
</feature>
<evidence type="ECO:0000313" key="8">
    <source>
        <dbReference type="EMBL" id="KAF2095606.1"/>
    </source>
</evidence>
<evidence type="ECO:0000256" key="4">
    <source>
        <dbReference type="ARBA" id="ARBA00023125"/>
    </source>
</evidence>
<dbReference type="PANTHER" id="PTHR31313">
    <property type="entry name" value="TY1 ENHANCER ACTIVATOR"/>
    <property type="match status" value="1"/>
</dbReference>
<dbReference type="GO" id="GO:0006351">
    <property type="term" value="P:DNA-templated transcription"/>
    <property type="evidence" value="ECO:0007669"/>
    <property type="project" value="InterPro"/>
</dbReference>
<reference evidence="8" key="1">
    <citation type="journal article" date="2020" name="Stud. Mycol.">
        <title>101 Dothideomycetes genomes: a test case for predicting lifestyles and emergence of pathogens.</title>
        <authorList>
            <person name="Haridas S."/>
            <person name="Albert R."/>
            <person name="Binder M."/>
            <person name="Bloem J."/>
            <person name="Labutti K."/>
            <person name="Salamov A."/>
            <person name="Andreopoulos B."/>
            <person name="Baker S."/>
            <person name="Barry K."/>
            <person name="Bills G."/>
            <person name="Bluhm B."/>
            <person name="Cannon C."/>
            <person name="Castanera R."/>
            <person name="Culley D."/>
            <person name="Daum C."/>
            <person name="Ezra D."/>
            <person name="Gonzalez J."/>
            <person name="Henrissat B."/>
            <person name="Kuo A."/>
            <person name="Liang C."/>
            <person name="Lipzen A."/>
            <person name="Lutzoni F."/>
            <person name="Magnuson J."/>
            <person name="Mondo S."/>
            <person name="Nolan M."/>
            <person name="Ohm R."/>
            <person name="Pangilinan J."/>
            <person name="Park H.-J."/>
            <person name="Ramirez L."/>
            <person name="Alfaro M."/>
            <person name="Sun H."/>
            <person name="Tritt A."/>
            <person name="Yoshinaga Y."/>
            <person name="Zwiers L.-H."/>
            <person name="Turgeon B."/>
            <person name="Goodwin S."/>
            <person name="Spatafora J."/>
            <person name="Crous P."/>
            <person name="Grigoriev I."/>
        </authorList>
    </citation>
    <scope>NUCLEOTIDE SEQUENCE</scope>
    <source>
        <strain evidence="8">CBS 133067</strain>
    </source>
</reference>
<evidence type="ECO:0000256" key="5">
    <source>
        <dbReference type="ARBA" id="ARBA00023163"/>
    </source>
</evidence>
<keyword evidence="9" id="KW-1185">Reference proteome</keyword>
<dbReference type="OrthoDB" id="4161332at2759"/>
<keyword evidence="6" id="KW-0539">Nucleus</keyword>
<keyword evidence="1" id="KW-0479">Metal-binding</keyword>
<dbReference type="Pfam" id="PF04082">
    <property type="entry name" value="Fungal_trans"/>
    <property type="match status" value="1"/>
</dbReference>
<dbReference type="AlphaFoldDB" id="A0A9P4M2E6"/>
<evidence type="ECO:0000256" key="6">
    <source>
        <dbReference type="ARBA" id="ARBA00023242"/>
    </source>
</evidence>
<comment type="caution">
    <text evidence="8">The sequence shown here is derived from an EMBL/GenBank/DDBJ whole genome shotgun (WGS) entry which is preliminary data.</text>
</comment>
<dbReference type="PANTHER" id="PTHR31313:SF86">
    <property type="entry name" value="ZN(2)-C6 FUNGAL-TYPE DOMAIN-CONTAINING PROTEIN"/>
    <property type="match status" value="1"/>
</dbReference>
<dbReference type="GO" id="GO:0008270">
    <property type="term" value="F:zinc ion binding"/>
    <property type="evidence" value="ECO:0007669"/>
    <property type="project" value="InterPro"/>
</dbReference>
<dbReference type="Proteomes" id="UP000799772">
    <property type="component" value="Unassembled WGS sequence"/>
</dbReference>
<name>A0A9P4M2E6_9PEZI</name>
<accession>A0A9P4M2E6</accession>
<feature type="non-terminal residue" evidence="8">
    <location>
        <position position="496"/>
    </location>
</feature>
<keyword evidence="3" id="KW-0805">Transcription regulation</keyword>
<keyword evidence="4" id="KW-0238">DNA-binding</keyword>
<evidence type="ECO:0000259" key="7">
    <source>
        <dbReference type="SMART" id="SM00906"/>
    </source>
</evidence>
<dbReference type="GO" id="GO:0003677">
    <property type="term" value="F:DNA binding"/>
    <property type="evidence" value="ECO:0007669"/>
    <property type="project" value="UniProtKB-KW"/>
</dbReference>
<evidence type="ECO:0000256" key="1">
    <source>
        <dbReference type="ARBA" id="ARBA00022723"/>
    </source>
</evidence>
<keyword evidence="2" id="KW-0862">Zinc</keyword>
<dbReference type="CDD" id="cd12148">
    <property type="entry name" value="fungal_TF_MHR"/>
    <property type="match status" value="1"/>
</dbReference>
<keyword evidence="5" id="KW-0804">Transcription</keyword>
<evidence type="ECO:0000313" key="9">
    <source>
        <dbReference type="Proteomes" id="UP000799772"/>
    </source>
</evidence>
<evidence type="ECO:0000256" key="3">
    <source>
        <dbReference type="ARBA" id="ARBA00023015"/>
    </source>
</evidence>
<gene>
    <name evidence="8" type="ORF">NA57DRAFT_11696</name>
</gene>
<evidence type="ECO:0000256" key="2">
    <source>
        <dbReference type="ARBA" id="ARBA00022833"/>
    </source>
</evidence>